<gene>
    <name evidence="2" type="primary">apoa2</name>
</gene>
<proteinExistence type="predicted"/>
<reference evidence="2" key="2">
    <citation type="submission" date="2025-09" db="UniProtKB">
        <authorList>
            <consortium name="Ensembl"/>
        </authorList>
    </citation>
    <scope>IDENTIFICATION</scope>
</reference>
<dbReference type="GO" id="GO:0043009">
    <property type="term" value="P:chordate embryonic development"/>
    <property type="evidence" value="ECO:0007669"/>
    <property type="project" value="Ensembl"/>
</dbReference>
<protein>
    <submittedName>
        <fullName evidence="2">Apolipoprotein A-II</fullName>
    </submittedName>
</protein>
<keyword evidence="3" id="KW-1185">Reference proteome</keyword>
<organism evidence="2 3">
    <name type="scientific">Dicentrarchus labrax</name>
    <name type="common">European seabass</name>
    <name type="synonym">Morone labrax</name>
    <dbReference type="NCBI Taxonomy" id="13489"/>
    <lineage>
        <taxon>Eukaryota</taxon>
        <taxon>Metazoa</taxon>
        <taxon>Chordata</taxon>
        <taxon>Craniata</taxon>
        <taxon>Vertebrata</taxon>
        <taxon>Euteleostomi</taxon>
        <taxon>Actinopterygii</taxon>
        <taxon>Neopterygii</taxon>
        <taxon>Teleostei</taxon>
        <taxon>Neoteleostei</taxon>
        <taxon>Acanthomorphata</taxon>
        <taxon>Eupercaria</taxon>
        <taxon>Moronidae</taxon>
        <taxon>Dicentrarchus</taxon>
    </lineage>
</organism>
<name>A0A8P4KSP4_DICLA</name>
<keyword evidence="1" id="KW-0732">Signal</keyword>
<feature type="signal peptide" evidence="1">
    <location>
        <begin position="1"/>
        <end position="20"/>
    </location>
</feature>
<evidence type="ECO:0000256" key="1">
    <source>
        <dbReference type="SAM" id="SignalP"/>
    </source>
</evidence>
<dbReference type="Ensembl" id="ENSDLAT00005070842.1">
    <property type="protein sequence ID" value="ENSDLAP00005081248.1"/>
    <property type="gene ID" value="ENSDLAG00005000442.2"/>
</dbReference>
<feature type="chain" id="PRO_5035854763" evidence="1">
    <location>
        <begin position="21"/>
        <end position="151"/>
    </location>
</feature>
<evidence type="ECO:0000313" key="3">
    <source>
        <dbReference type="Proteomes" id="UP000694389"/>
    </source>
</evidence>
<dbReference type="GeneTree" id="ENSGT00390000015918"/>
<dbReference type="GO" id="GO:0000280">
    <property type="term" value="P:nuclear division"/>
    <property type="evidence" value="ECO:0007669"/>
    <property type="project" value="Ensembl"/>
</dbReference>
<evidence type="ECO:0000313" key="2">
    <source>
        <dbReference type="Ensembl" id="ENSDLAP00005081248.1"/>
    </source>
</evidence>
<dbReference type="AlphaFoldDB" id="A0A8P4KSP4"/>
<reference evidence="2" key="1">
    <citation type="submission" date="2025-08" db="UniProtKB">
        <authorList>
            <consortium name="Ensembl"/>
        </authorList>
    </citation>
    <scope>IDENTIFICATION</scope>
</reference>
<dbReference type="Proteomes" id="UP000694389">
    <property type="component" value="Unassembled WGS sequence"/>
</dbReference>
<dbReference type="GO" id="GO:0055113">
    <property type="term" value="P:epiboly involved in gastrulation with mouth forming second"/>
    <property type="evidence" value="ECO:0007669"/>
    <property type="project" value="Ensembl"/>
</dbReference>
<sequence>MNAKYVLALILALQVSVSLCEIPDPPQDLVEKYDQMKTVFYKRLLNAYGKLQAAAAPLVERVGDSEQGQAAKDYIEELQTKPEFQAVVKVATGLGQEAAPLAEKSNAQCKYNPLPLFKSTSLPNRAELKAGQTCQHQLCKLCMYSILCLVH</sequence>
<accession>A0A8P4KSP4</accession>